<dbReference type="GeneID" id="20201098"/>
<organism evidence="2 3">
    <name type="scientific">Helobdella robusta</name>
    <name type="common">Californian leech</name>
    <dbReference type="NCBI Taxonomy" id="6412"/>
    <lineage>
        <taxon>Eukaryota</taxon>
        <taxon>Metazoa</taxon>
        <taxon>Spiralia</taxon>
        <taxon>Lophotrochozoa</taxon>
        <taxon>Annelida</taxon>
        <taxon>Clitellata</taxon>
        <taxon>Hirudinea</taxon>
        <taxon>Rhynchobdellida</taxon>
        <taxon>Glossiphoniidae</taxon>
        <taxon>Helobdella</taxon>
    </lineage>
</organism>
<evidence type="ECO:0000313" key="3">
    <source>
        <dbReference type="Proteomes" id="UP000015101"/>
    </source>
</evidence>
<gene>
    <name evidence="2" type="primary">20201098</name>
    <name evidence="1" type="ORF">HELRODRAFT_165542</name>
</gene>
<reference evidence="2" key="3">
    <citation type="submission" date="2015-06" db="UniProtKB">
        <authorList>
            <consortium name="EnsemblMetazoa"/>
        </authorList>
    </citation>
    <scope>IDENTIFICATION</scope>
</reference>
<dbReference type="EMBL" id="KB097700">
    <property type="protein sequence ID" value="ESN91500.1"/>
    <property type="molecule type" value="Genomic_DNA"/>
</dbReference>
<sequence>MQEEAEKIKRMKIEKAKQMNDMPCTWSAMIALPTSLFTSQELKTVDATATNTLDKPETGGTSKRKGSVDYEIAVKELNEHSKNCGPISKTTIPFDENEKVIKIKDENANSEDAEKKEMKKWIREMQAEAEKIKKIKSEEAKRMNDTPSTWSAIVALPTTLDWQLQREAQQV</sequence>
<name>T1EWZ8_HELRO</name>
<dbReference type="EMBL" id="AMQM01002091">
    <property type="status" value="NOT_ANNOTATED_CDS"/>
    <property type="molecule type" value="Genomic_DNA"/>
</dbReference>
<dbReference type="EnsemblMetazoa" id="HelroT165542">
    <property type="protein sequence ID" value="HelroP165542"/>
    <property type="gene ID" value="HelroG165542"/>
</dbReference>
<accession>T1EWZ8</accession>
<dbReference type="RefSeq" id="XP_009030349.1">
    <property type="nucleotide sequence ID" value="XM_009032101.1"/>
</dbReference>
<reference evidence="3" key="1">
    <citation type="submission" date="2012-12" db="EMBL/GenBank/DDBJ databases">
        <authorList>
            <person name="Hellsten U."/>
            <person name="Grimwood J."/>
            <person name="Chapman J.A."/>
            <person name="Shapiro H."/>
            <person name="Aerts A."/>
            <person name="Otillar R.P."/>
            <person name="Terry A.Y."/>
            <person name="Boore J.L."/>
            <person name="Simakov O."/>
            <person name="Marletaz F."/>
            <person name="Cho S.-J."/>
            <person name="Edsinger-Gonzales E."/>
            <person name="Havlak P."/>
            <person name="Kuo D.-H."/>
            <person name="Larsson T."/>
            <person name="Lv J."/>
            <person name="Arendt D."/>
            <person name="Savage R."/>
            <person name="Osoegawa K."/>
            <person name="de Jong P."/>
            <person name="Lindberg D.R."/>
            <person name="Seaver E.C."/>
            <person name="Weisblat D.A."/>
            <person name="Putnam N.H."/>
            <person name="Grigoriev I.V."/>
            <person name="Rokhsar D.S."/>
        </authorList>
    </citation>
    <scope>NUCLEOTIDE SEQUENCE</scope>
</reference>
<protein>
    <submittedName>
        <fullName evidence="1 2">Uncharacterized protein</fullName>
    </submittedName>
</protein>
<dbReference type="Proteomes" id="UP000015101">
    <property type="component" value="Unassembled WGS sequence"/>
</dbReference>
<dbReference type="HOGENOM" id="CLU_1564585_0_0_1"/>
<dbReference type="CTD" id="20201098"/>
<dbReference type="AlphaFoldDB" id="T1EWZ8"/>
<reference evidence="1 3" key="2">
    <citation type="journal article" date="2013" name="Nature">
        <title>Insights into bilaterian evolution from three spiralian genomes.</title>
        <authorList>
            <person name="Simakov O."/>
            <person name="Marletaz F."/>
            <person name="Cho S.J."/>
            <person name="Edsinger-Gonzales E."/>
            <person name="Havlak P."/>
            <person name="Hellsten U."/>
            <person name="Kuo D.H."/>
            <person name="Larsson T."/>
            <person name="Lv J."/>
            <person name="Arendt D."/>
            <person name="Savage R."/>
            <person name="Osoegawa K."/>
            <person name="de Jong P."/>
            <person name="Grimwood J."/>
            <person name="Chapman J.A."/>
            <person name="Shapiro H."/>
            <person name="Aerts A."/>
            <person name="Otillar R.P."/>
            <person name="Terry A.Y."/>
            <person name="Boore J.L."/>
            <person name="Grigoriev I.V."/>
            <person name="Lindberg D.R."/>
            <person name="Seaver E.C."/>
            <person name="Weisblat D.A."/>
            <person name="Putnam N.H."/>
            <person name="Rokhsar D.S."/>
        </authorList>
    </citation>
    <scope>NUCLEOTIDE SEQUENCE</scope>
</reference>
<evidence type="ECO:0000313" key="1">
    <source>
        <dbReference type="EMBL" id="ESN91500.1"/>
    </source>
</evidence>
<keyword evidence="3" id="KW-1185">Reference proteome</keyword>
<proteinExistence type="predicted"/>
<dbReference type="KEGG" id="hro:HELRODRAFT_165542"/>
<evidence type="ECO:0000313" key="2">
    <source>
        <dbReference type="EnsemblMetazoa" id="HelroP165542"/>
    </source>
</evidence>
<dbReference type="InParanoid" id="T1EWZ8"/>